<keyword evidence="1" id="KW-0812">Transmembrane</keyword>
<proteinExistence type="predicted"/>
<evidence type="ECO:0000256" key="1">
    <source>
        <dbReference type="SAM" id="Phobius"/>
    </source>
</evidence>
<evidence type="ECO:0000313" key="2">
    <source>
        <dbReference type="EMBL" id="QDS91455.1"/>
    </source>
</evidence>
<dbReference type="Proteomes" id="UP000320672">
    <property type="component" value="Chromosome"/>
</dbReference>
<keyword evidence="1" id="KW-1133">Transmembrane helix</keyword>
<dbReference type="AlphaFoldDB" id="A0A517M996"/>
<sequence length="150" mass="16716">MNRENKDLSKNRPEISAIEATLAQLRPRREARFSDEVKSRARSELLGESTACESLTATVRVPLTHYIRIAQFNAAASGLLLGLLFGALLGGLGVFLSLNHIYTESSPPTQSHHLTASPFDRMLLVNETSLTPQERALFDELKQELHYGRK</sequence>
<evidence type="ECO:0000313" key="3">
    <source>
        <dbReference type="Proteomes" id="UP000320672"/>
    </source>
</evidence>
<keyword evidence="3" id="KW-1185">Reference proteome</keyword>
<organism evidence="2 3">
    <name type="scientific">Roseimaritima multifibrata</name>
    <dbReference type="NCBI Taxonomy" id="1930274"/>
    <lineage>
        <taxon>Bacteria</taxon>
        <taxon>Pseudomonadati</taxon>
        <taxon>Planctomycetota</taxon>
        <taxon>Planctomycetia</taxon>
        <taxon>Pirellulales</taxon>
        <taxon>Pirellulaceae</taxon>
        <taxon>Roseimaritima</taxon>
    </lineage>
</organism>
<evidence type="ECO:0008006" key="4">
    <source>
        <dbReference type="Google" id="ProtNLM"/>
    </source>
</evidence>
<gene>
    <name evidence="2" type="ORF">FF011L_01850</name>
</gene>
<dbReference type="EMBL" id="CP036262">
    <property type="protein sequence ID" value="QDS91455.1"/>
    <property type="molecule type" value="Genomic_DNA"/>
</dbReference>
<dbReference type="KEGG" id="rml:FF011L_01850"/>
<feature type="transmembrane region" description="Helical" evidence="1">
    <location>
        <begin position="78"/>
        <end position="98"/>
    </location>
</feature>
<name>A0A517M996_9BACT</name>
<keyword evidence="1" id="KW-0472">Membrane</keyword>
<reference evidence="2 3" key="1">
    <citation type="submission" date="2019-02" db="EMBL/GenBank/DDBJ databases">
        <title>Deep-cultivation of Planctomycetes and their phenomic and genomic characterization uncovers novel biology.</title>
        <authorList>
            <person name="Wiegand S."/>
            <person name="Jogler M."/>
            <person name="Boedeker C."/>
            <person name="Pinto D."/>
            <person name="Vollmers J."/>
            <person name="Rivas-Marin E."/>
            <person name="Kohn T."/>
            <person name="Peeters S.H."/>
            <person name="Heuer A."/>
            <person name="Rast P."/>
            <person name="Oberbeckmann S."/>
            <person name="Bunk B."/>
            <person name="Jeske O."/>
            <person name="Meyerdierks A."/>
            <person name="Storesund J.E."/>
            <person name="Kallscheuer N."/>
            <person name="Luecker S."/>
            <person name="Lage O.M."/>
            <person name="Pohl T."/>
            <person name="Merkel B.J."/>
            <person name="Hornburger P."/>
            <person name="Mueller R.-W."/>
            <person name="Bruemmer F."/>
            <person name="Labrenz M."/>
            <person name="Spormann A.M."/>
            <person name="Op den Camp H."/>
            <person name="Overmann J."/>
            <person name="Amann R."/>
            <person name="Jetten M.S.M."/>
            <person name="Mascher T."/>
            <person name="Medema M.H."/>
            <person name="Devos D.P."/>
            <person name="Kaster A.-K."/>
            <person name="Ovreas L."/>
            <person name="Rohde M."/>
            <person name="Galperin M.Y."/>
            <person name="Jogler C."/>
        </authorList>
    </citation>
    <scope>NUCLEOTIDE SEQUENCE [LARGE SCALE GENOMIC DNA]</scope>
    <source>
        <strain evidence="2 3">FF011L</strain>
    </source>
</reference>
<protein>
    <recommendedName>
        <fullName evidence="4">Transmembrane protein</fullName>
    </recommendedName>
</protein>
<dbReference type="OrthoDB" id="9953253at2"/>
<dbReference type="RefSeq" id="WP_145349520.1">
    <property type="nucleotide sequence ID" value="NZ_CP036262.1"/>
</dbReference>
<accession>A0A517M996</accession>